<keyword evidence="2" id="KW-1185">Reference proteome</keyword>
<sequence length="200" mass="22664">MKGVEGIVATETFPCFIDFEASSLGLDSYPIEVALSLDDGTVESYLIDPSTVSHWSDWDSFAESLHKITQSELRASGLSPLDITQLMNERLAGKVVYSDVQEYDWKWCQKLFEASGVSPTFKISDAWMLFNHKLNVTHEPSLTQIMTASPHTDEKLSSILNQYSAQAWKDLDCARHRAACDVRHLIEMWKLITDTQSHNY</sequence>
<evidence type="ECO:0000313" key="2">
    <source>
        <dbReference type="Proteomes" id="UP000004679"/>
    </source>
</evidence>
<dbReference type="Gene3D" id="3.30.420.10">
    <property type="entry name" value="Ribonuclease H-like superfamily/Ribonuclease H"/>
    <property type="match status" value="1"/>
</dbReference>
<dbReference type="GO" id="GO:0003676">
    <property type="term" value="F:nucleic acid binding"/>
    <property type="evidence" value="ECO:0007669"/>
    <property type="project" value="InterPro"/>
</dbReference>
<dbReference type="Proteomes" id="UP000004679">
    <property type="component" value="Unassembled WGS sequence"/>
</dbReference>
<name>C0N449_9GAMM</name>
<evidence type="ECO:0000313" key="1">
    <source>
        <dbReference type="EMBL" id="EEF80590.1"/>
    </source>
</evidence>
<evidence type="ECO:0008006" key="3">
    <source>
        <dbReference type="Google" id="ProtNLM"/>
    </source>
</evidence>
<dbReference type="HOGENOM" id="CLU_117593_1_0_6"/>
<accession>C0N449</accession>
<dbReference type="SUPFAM" id="SSF53098">
    <property type="entry name" value="Ribonuclease H-like"/>
    <property type="match status" value="1"/>
</dbReference>
<dbReference type="InterPro" id="IPR012337">
    <property type="entry name" value="RNaseH-like_sf"/>
</dbReference>
<dbReference type="AlphaFoldDB" id="C0N449"/>
<proteinExistence type="predicted"/>
<reference evidence="1 2" key="1">
    <citation type="journal article" date="2011" name="J. Bacteriol.">
        <title>Draft genome sequence of the chemolithoheterotrophic, halophilic methylotroph Methylophaga thiooxydans DMS010.</title>
        <authorList>
            <person name="Boden R."/>
            <person name="Ferriera S."/>
            <person name="Johnson J."/>
            <person name="Kelly D.P."/>
            <person name="Murrell J.C."/>
            <person name="Schafer H."/>
        </authorList>
    </citation>
    <scope>NUCLEOTIDE SEQUENCE [LARGE SCALE GENOMIC DNA]</scope>
    <source>
        <strain evidence="1 2">DMS010</strain>
    </source>
</reference>
<protein>
    <recommendedName>
        <fullName evidence="3">Exonuclease domain-containing protein</fullName>
    </recommendedName>
</protein>
<organism evidence="1 2">
    <name type="scientific">Methylophaga thiooxydans DMS010</name>
    <dbReference type="NCBI Taxonomy" id="637616"/>
    <lineage>
        <taxon>Bacteria</taxon>
        <taxon>Pseudomonadati</taxon>
        <taxon>Pseudomonadota</taxon>
        <taxon>Gammaproteobacteria</taxon>
        <taxon>Thiotrichales</taxon>
        <taxon>Piscirickettsiaceae</taxon>
        <taxon>Methylophaga</taxon>
    </lineage>
</organism>
<dbReference type="InterPro" id="IPR036397">
    <property type="entry name" value="RNaseH_sf"/>
</dbReference>
<dbReference type="EMBL" id="GG657892">
    <property type="protein sequence ID" value="EEF80590.1"/>
    <property type="molecule type" value="Genomic_DNA"/>
</dbReference>
<gene>
    <name evidence="1" type="ORF">MDMS009_915</name>
</gene>